<gene>
    <name evidence="6" type="ORF">QR46_0379</name>
</gene>
<dbReference type="Proteomes" id="UP000070089">
    <property type="component" value="Unassembled WGS sequence"/>
</dbReference>
<evidence type="ECO:0000256" key="3">
    <source>
        <dbReference type="ARBA" id="ARBA00023273"/>
    </source>
</evidence>
<dbReference type="AlphaFoldDB" id="A0A132P005"/>
<keyword evidence="2" id="KW-0282">Flagellum</keyword>
<sequence>MLNARREKFKTWMQERIYCSEQITIPNQLPAIIKEYSKVVLREQPSDLIGFSIKYFKQLSALRPNSVSHESFAPDLKLVSGLYRDLSDNVDLEAAVEKHLIPQPVHHSIKSMLQMAQLEPDALTYTILLLSLAYTSMGKVVESVMAVTSPTHNGEIRATLLIQIFEVLSRFDPRVETDVLEACTGWVKTLVQFEGDNPVVSYPMVVKAGFLGDKTDNK</sequence>
<dbReference type="GO" id="GO:0031514">
    <property type="term" value="C:motile cilium"/>
    <property type="evidence" value="ECO:0007669"/>
    <property type="project" value="UniProtKB-SubCell"/>
</dbReference>
<evidence type="ECO:0000313" key="6">
    <source>
        <dbReference type="EMBL" id="KWX15658.1"/>
    </source>
</evidence>
<dbReference type="GO" id="GO:0016301">
    <property type="term" value="F:kinase activity"/>
    <property type="evidence" value="ECO:0007669"/>
    <property type="project" value="UniProtKB-KW"/>
</dbReference>
<comment type="similarity">
    <text evidence="4">Belongs to the ropporin family.</text>
</comment>
<feature type="domain" description="RIIa" evidence="5">
    <location>
        <begin position="27"/>
        <end position="64"/>
    </location>
</feature>
<dbReference type="InterPro" id="IPR003117">
    <property type="entry name" value="cAMP_dep_PK_reg_su_I/II_a/b"/>
</dbReference>
<dbReference type="Pfam" id="PF02197">
    <property type="entry name" value="RIIa"/>
    <property type="match status" value="1"/>
</dbReference>
<dbReference type="PANTHER" id="PTHR14952:SF9">
    <property type="entry name" value="EF-HAND DOMAIN-CONTAINING PROTEIN"/>
    <property type="match status" value="1"/>
</dbReference>
<evidence type="ECO:0000259" key="5">
    <source>
        <dbReference type="SMART" id="SM00394"/>
    </source>
</evidence>
<evidence type="ECO:0000256" key="1">
    <source>
        <dbReference type="ARBA" id="ARBA00004230"/>
    </source>
</evidence>
<protein>
    <submittedName>
        <fullName evidence="6">cAMP-dependent protein kinase/ dimerization/docking domain protein</fullName>
    </submittedName>
</protein>
<evidence type="ECO:0000256" key="2">
    <source>
        <dbReference type="ARBA" id="ARBA00022846"/>
    </source>
</evidence>
<dbReference type="OrthoDB" id="10067602at2759"/>
<organism evidence="6 7">
    <name type="scientific">Giardia duodenalis assemblage B</name>
    <dbReference type="NCBI Taxonomy" id="1394984"/>
    <lineage>
        <taxon>Eukaryota</taxon>
        <taxon>Metamonada</taxon>
        <taxon>Diplomonadida</taxon>
        <taxon>Hexamitidae</taxon>
        <taxon>Giardiinae</taxon>
        <taxon>Giardia</taxon>
    </lineage>
</organism>
<dbReference type="EMBL" id="JXTI01000005">
    <property type="protein sequence ID" value="KWX15658.1"/>
    <property type="molecule type" value="Genomic_DNA"/>
</dbReference>
<dbReference type="Gene3D" id="1.20.890.10">
    <property type="entry name" value="cAMP-dependent protein kinase regulatory subunit, dimerization-anchoring domain"/>
    <property type="match status" value="1"/>
</dbReference>
<dbReference type="PANTHER" id="PTHR14952">
    <property type="entry name" value="ROPPORIN-1-LIKE PROTEIN"/>
    <property type="match status" value="1"/>
</dbReference>
<accession>A0A132P005</accession>
<reference evidence="6 7" key="1">
    <citation type="journal article" date="2015" name="Mol. Biochem. Parasitol.">
        <title>Identification of polymorphic genes for use in assemblage B genotyping assays through comparative genomics of multiple assemblage B Giardia duodenalis isolates.</title>
        <authorList>
            <person name="Wielinga C."/>
            <person name="Thompson R.C."/>
            <person name="Monis P."/>
            <person name="Ryan U."/>
        </authorList>
    </citation>
    <scope>NUCLEOTIDE SEQUENCE [LARGE SCALE GENOMIC DNA]</scope>
    <source>
        <strain evidence="6 7">BAH15c1</strain>
    </source>
</reference>
<dbReference type="SMART" id="SM00394">
    <property type="entry name" value="RIIa"/>
    <property type="match status" value="1"/>
</dbReference>
<evidence type="ECO:0000256" key="4">
    <source>
        <dbReference type="ARBA" id="ARBA00035651"/>
    </source>
</evidence>
<dbReference type="CDD" id="cd22985">
    <property type="entry name" value="DD_CrRSP11-like"/>
    <property type="match status" value="1"/>
</dbReference>
<keyword evidence="3" id="KW-0966">Cell projection</keyword>
<comment type="caution">
    <text evidence="6">The sequence shown here is derived from an EMBL/GenBank/DDBJ whole genome shotgun (WGS) entry which is preliminary data.</text>
</comment>
<dbReference type="SUPFAM" id="SSF47391">
    <property type="entry name" value="Dimerization-anchoring domain of cAMP-dependent PK regulatory subunit"/>
    <property type="match status" value="1"/>
</dbReference>
<keyword evidence="6" id="KW-0418">Kinase</keyword>
<name>A0A132P005_GIAIN</name>
<keyword evidence="6" id="KW-0808">Transferase</keyword>
<proteinExistence type="inferred from homology"/>
<keyword evidence="2" id="KW-0969">Cilium</keyword>
<dbReference type="VEuPathDB" id="GiardiaDB:QR46_0379"/>
<comment type="subcellular location">
    <subcellularLocation>
        <location evidence="1">Cell projection</location>
        <location evidence="1">Cilium</location>
        <location evidence="1">Flagellum</location>
    </subcellularLocation>
</comment>
<evidence type="ECO:0000313" key="7">
    <source>
        <dbReference type="Proteomes" id="UP000070089"/>
    </source>
</evidence>